<dbReference type="EMBL" id="CAJZBQ010000029">
    <property type="protein sequence ID" value="CAG9321773.1"/>
    <property type="molecule type" value="Genomic_DNA"/>
</dbReference>
<dbReference type="CDD" id="cd00154">
    <property type="entry name" value="Rab"/>
    <property type="match status" value="1"/>
</dbReference>
<name>A0AAU9J3K8_9CILI</name>
<organism evidence="3 4">
    <name type="scientific">Blepharisma stoltei</name>
    <dbReference type="NCBI Taxonomy" id="1481888"/>
    <lineage>
        <taxon>Eukaryota</taxon>
        <taxon>Sar</taxon>
        <taxon>Alveolata</taxon>
        <taxon>Ciliophora</taxon>
        <taxon>Postciliodesmatophora</taxon>
        <taxon>Heterotrichea</taxon>
        <taxon>Heterotrichida</taxon>
        <taxon>Blepharismidae</taxon>
        <taxon>Blepharisma</taxon>
    </lineage>
</organism>
<keyword evidence="4" id="KW-1185">Reference proteome</keyword>
<dbReference type="SMART" id="SM00173">
    <property type="entry name" value="RAS"/>
    <property type="match status" value="1"/>
</dbReference>
<dbReference type="Proteomes" id="UP001162131">
    <property type="component" value="Unassembled WGS sequence"/>
</dbReference>
<gene>
    <name evidence="3" type="ORF">BSTOLATCC_MIC29682</name>
</gene>
<dbReference type="SMART" id="SM00174">
    <property type="entry name" value="RHO"/>
    <property type="match status" value="1"/>
</dbReference>
<protein>
    <submittedName>
        <fullName evidence="3">Uncharacterized protein</fullName>
    </submittedName>
</protein>
<dbReference type="AlphaFoldDB" id="A0AAU9J3K8"/>
<evidence type="ECO:0000256" key="1">
    <source>
        <dbReference type="ARBA" id="ARBA00022741"/>
    </source>
</evidence>
<reference evidence="3" key="1">
    <citation type="submission" date="2021-09" db="EMBL/GenBank/DDBJ databases">
        <authorList>
            <consortium name="AG Swart"/>
            <person name="Singh M."/>
            <person name="Singh A."/>
            <person name="Seah K."/>
            <person name="Emmerich C."/>
        </authorList>
    </citation>
    <scope>NUCLEOTIDE SEQUENCE</scope>
    <source>
        <strain evidence="3">ATCC30299</strain>
    </source>
</reference>
<keyword evidence="1" id="KW-0547">Nucleotide-binding</keyword>
<dbReference type="InterPro" id="IPR001806">
    <property type="entry name" value="Small_GTPase"/>
</dbReference>
<evidence type="ECO:0000313" key="3">
    <source>
        <dbReference type="EMBL" id="CAG9321773.1"/>
    </source>
</evidence>
<dbReference type="GO" id="GO:0005525">
    <property type="term" value="F:GTP binding"/>
    <property type="evidence" value="ECO:0007669"/>
    <property type="project" value="UniProtKB-KW"/>
</dbReference>
<dbReference type="SMART" id="SM00175">
    <property type="entry name" value="RAB"/>
    <property type="match status" value="1"/>
</dbReference>
<accession>A0AAU9J3K8</accession>
<dbReference type="Pfam" id="PF00071">
    <property type="entry name" value="Ras"/>
    <property type="match status" value="1"/>
</dbReference>
<dbReference type="GO" id="GO:0003924">
    <property type="term" value="F:GTPase activity"/>
    <property type="evidence" value="ECO:0007669"/>
    <property type="project" value="InterPro"/>
</dbReference>
<keyword evidence="2" id="KW-0342">GTP-binding</keyword>
<evidence type="ECO:0000256" key="2">
    <source>
        <dbReference type="ARBA" id="ARBA00023134"/>
    </source>
</evidence>
<evidence type="ECO:0000313" key="4">
    <source>
        <dbReference type="Proteomes" id="UP001162131"/>
    </source>
</evidence>
<dbReference type="PRINTS" id="PR00449">
    <property type="entry name" value="RASTRNSFRMNG"/>
</dbReference>
<dbReference type="PANTHER" id="PTHR47977">
    <property type="entry name" value="RAS-RELATED PROTEIN RAB"/>
    <property type="match status" value="1"/>
</dbReference>
<dbReference type="InterPro" id="IPR050227">
    <property type="entry name" value="Rab"/>
</dbReference>
<dbReference type="InterPro" id="IPR027417">
    <property type="entry name" value="P-loop_NTPase"/>
</dbReference>
<proteinExistence type="predicted"/>
<comment type="caution">
    <text evidence="3">The sequence shown here is derived from an EMBL/GenBank/DDBJ whole genome shotgun (WGS) entry which is preliminary data.</text>
</comment>
<dbReference type="SUPFAM" id="SSF52540">
    <property type="entry name" value="P-loop containing nucleoside triphosphate hydrolases"/>
    <property type="match status" value="1"/>
</dbReference>
<dbReference type="FunFam" id="3.40.50.300:FF:001447">
    <property type="entry name" value="Ras-related protein Rab-1B"/>
    <property type="match status" value="1"/>
</dbReference>
<dbReference type="PROSITE" id="PS51419">
    <property type="entry name" value="RAB"/>
    <property type="match status" value="1"/>
</dbReference>
<sequence length="176" mass="20754">MDLKPSLQWYQVILLGDPYVGITSFYNRCSKYENKTNNHHILVGGSDWVIYQKYFKFDGNDISFYRWQTWGDRFDPYQIYYQSSDVALIFFDLTNKFSFLSIKKWIEEVKEKAWKQVKTMIIGTKSDLTNERVVSYEEGKSLADEIGIMYLEVSSKTNKNIKIAFNIAANLVMQKK</sequence>
<dbReference type="Gene3D" id="3.40.50.300">
    <property type="entry name" value="P-loop containing nucleotide triphosphate hydrolases"/>
    <property type="match status" value="1"/>
</dbReference>